<evidence type="ECO:0000313" key="2">
    <source>
        <dbReference type="Proteomes" id="UP000033607"/>
    </source>
</evidence>
<reference evidence="1 2" key="1">
    <citation type="submission" date="2015-06" db="EMBL/GenBank/DDBJ databases">
        <title>Draft genome assembly of filamentous brackish cyanobacterium Limnoraphis robusta strain CS-951.</title>
        <authorList>
            <person name="Willis A."/>
            <person name="Parks M."/>
            <person name="Burford M.A."/>
        </authorList>
    </citation>
    <scope>NUCLEOTIDE SEQUENCE [LARGE SCALE GENOMIC DNA]</scope>
    <source>
        <strain evidence="1 2">CS-951</strain>
    </source>
</reference>
<accession>A0A0F5YHL2</accession>
<dbReference type="AlphaFoldDB" id="A0A0F5YHL2"/>
<sequence>MGTKVNHVDVVNSLTDPLECVREVVTACTDYLKISEEERTKRQQHLRSALAERQPIFSTEHFMKEICEFVDKELQPTIT</sequence>
<evidence type="ECO:0000313" key="1">
    <source>
        <dbReference type="EMBL" id="KKD38399.1"/>
    </source>
</evidence>
<dbReference type="RefSeq" id="WP_046278209.1">
    <property type="nucleotide sequence ID" value="NZ_LATL02000039.1"/>
</dbReference>
<organism evidence="1 2">
    <name type="scientific">Limnoraphis robusta CS-951</name>
    <dbReference type="NCBI Taxonomy" id="1637645"/>
    <lineage>
        <taxon>Bacteria</taxon>
        <taxon>Bacillati</taxon>
        <taxon>Cyanobacteriota</taxon>
        <taxon>Cyanophyceae</taxon>
        <taxon>Oscillatoriophycideae</taxon>
        <taxon>Oscillatoriales</taxon>
        <taxon>Sirenicapillariaceae</taxon>
        <taxon>Limnoraphis</taxon>
    </lineage>
</organism>
<name>A0A0F5YHL2_9CYAN</name>
<protein>
    <submittedName>
        <fullName evidence="1">Uncharacterized protein</fullName>
    </submittedName>
</protein>
<gene>
    <name evidence="1" type="ORF">WN50_09040</name>
</gene>
<dbReference type="Proteomes" id="UP000033607">
    <property type="component" value="Unassembled WGS sequence"/>
</dbReference>
<dbReference type="EMBL" id="LATL02000039">
    <property type="protein sequence ID" value="KKD38399.1"/>
    <property type="molecule type" value="Genomic_DNA"/>
</dbReference>
<proteinExistence type="predicted"/>
<comment type="caution">
    <text evidence="1">The sequence shown here is derived from an EMBL/GenBank/DDBJ whole genome shotgun (WGS) entry which is preliminary data.</text>
</comment>